<evidence type="ECO:0000256" key="10">
    <source>
        <dbReference type="ARBA" id="ARBA00023134"/>
    </source>
</evidence>
<dbReference type="AlphaFoldDB" id="A0A0R0LW90"/>
<evidence type="ECO:0000256" key="2">
    <source>
        <dbReference type="ARBA" id="ARBA00004555"/>
    </source>
</evidence>
<dbReference type="VEuPathDB" id="MicrosporidiaDB:M153_102410002"/>
<name>A0A0R0LW90_9MICR</name>
<keyword evidence="10 13" id="KW-0342">GTP-binding</keyword>
<dbReference type="SMART" id="SM00178">
    <property type="entry name" value="SAR"/>
    <property type="match status" value="1"/>
</dbReference>
<gene>
    <name evidence="15" type="ORF">M153_102410002</name>
</gene>
<reference evidence="15 16" key="1">
    <citation type="submission" date="2015-07" db="EMBL/GenBank/DDBJ databases">
        <title>The genome of Pseudoloma neurophilia, a relevant intracellular parasite of the zebrafish.</title>
        <authorList>
            <person name="Ndikumana S."/>
            <person name="Pelin A."/>
            <person name="Sanders J."/>
            <person name="Corradi N."/>
        </authorList>
    </citation>
    <scope>NUCLEOTIDE SEQUENCE [LARGE SCALE GENOMIC DNA]</scope>
    <source>
        <strain evidence="15 16">MK1</strain>
    </source>
</reference>
<evidence type="ECO:0000313" key="15">
    <source>
        <dbReference type="EMBL" id="KRH92181.1"/>
    </source>
</evidence>
<dbReference type="GO" id="GO:0016192">
    <property type="term" value="P:vesicle-mediated transport"/>
    <property type="evidence" value="ECO:0007669"/>
    <property type="project" value="UniProtKB-KW"/>
</dbReference>
<feature type="binding site" evidence="12">
    <location>
        <position position="152"/>
    </location>
    <ligand>
        <name>GTP</name>
        <dbReference type="ChEBI" id="CHEBI:37565"/>
    </ligand>
</feature>
<dbReference type="GO" id="GO:0005783">
    <property type="term" value="C:endoplasmic reticulum"/>
    <property type="evidence" value="ECO:0007669"/>
    <property type="project" value="UniProtKB-SubCell"/>
</dbReference>
<feature type="binding site" evidence="14">
    <location>
        <position position="71"/>
    </location>
    <ligand>
        <name>Mg(2+)</name>
        <dbReference type="ChEBI" id="CHEBI:18420"/>
    </ligand>
</feature>
<protein>
    <submittedName>
        <fullName evidence="15">Vesicle coat complex COPII, GTPase subunit SAR1</fullName>
    </submittedName>
</protein>
<dbReference type="GO" id="GO:0006886">
    <property type="term" value="P:intracellular protein transport"/>
    <property type="evidence" value="ECO:0007669"/>
    <property type="project" value="InterPro"/>
</dbReference>
<feature type="binding site" evidence="12">
    <location>
        <position position="50"/>
    </location>
    <ligand>
        <name>GTP</name>
        <dbReference type="ChEBI" id="CHEBI:37565"/>
    </ligand>
</feature>
<evidence type="ECO:0000256" key="6">
    <source>
        <dbReference type="ARBA" id="ARBA00022824"/>
    </source>
</evidence>
<feature type="binding site" evidence="12">
    <location>
        <position position="52"/>
    </location>
    <ligand>
        <name>GTP</name>
        <dbReference type="ChEBI" id="CHEBI:37565"/>
    </ligand>
</feature>
<organism evidence="15 16">
    <name type="scientific">Pseudoloma neurophilia</name>
    <dbReference type="NCBI Taxonomy" id="146866"/>
    <lineage>
        <taxon>Eukaryota</taxon>
        <taxon>Fungi</taxon>
        <taxon>Fungi incertae sedis</taxon>
        <taxon>Microsporidia</taxon>
        <taxon>Pseudoloma</taxon>
    </lineage>
</organism>
<evidence type="ECO:0000256" key="11">
    <source>
        <dbReference type="PIRSR" id="PIRSR606687-1"/>
    </source>
</evidence>
<keyword evidence="16" id="KW-1185">Reference proteome</keyword>
<evidence type="ECO:0000256" key="5">
    <source>
        <dbReference type="ARBA" id="ARBA00022741"/>
    </source>
</evidence>
<proteinExistence type="inferred from homology"/>
<keyword evidence="4" id="KW-0813">Transport</keyword>
<keyword evidence="5 12" id="KW-0547">Nucleotide-binding</keyword>
<dbReference type="Gene3D" id="3.40.50.300">
    <property type="entry name" value="P-loop containing nucleotide triphosphate hydrolases"/>
    <property type="match status" value="1"/>
</dbReference>
<keyword evidence="7" id="KW-0931">ER-Golgi transport</keyword>
<feature type="binding site" evidence="13">
    <location>
        <begin position="47"/>
        <end position="54"/>
    </location>
    <ligand>
        <name>GTP</name>
        <dbReference type="ChEBI" id="CHEBI:37565"/>
    </ligand>
</feature>
<dbReference type="PANTHER" id="PTHR45684">
    <property type="entry name" value="RE74312P"/>
    <property type="match status" value="1"/>
</dbReference>
<evidence type="ECO:0000256" key="3">
    <source>
        <dbReference type="ARBA" id="ARBA00007507"/>
    </source>
</evidence>
<feature type="binding site" evidence="14">
    <location>
        <position position="54"/>
    </location>
    <ligand>
        <name>Mg(2+)</name>
        <dbReference type="ChEBI" id="CHEBI:18420"/>
    </ligand>
</feature>
<dbReference type="GO" id="GO:0046872">
    <property type="term" value="F:metal ion binding"/>
    <property type="evidence" value="ECO:0007669"/>
    <property type="project" value="UniProtKB-KW"/>
</dbReference>
<keyword evidence="11" id="KW-0460">Magnesium</keyword>
<evidence type="ECO:0000256" key="8">
    <source>
        <dbReference type="ARBA" id="ARBA00022927"/>
    </source>
</evidence>
<dbReference type="SUPFAM" id="SSF52540">
    <property type="entry name" value="P-loop containing nucleoside triphosphate hydrolases"/>
    <property type="match status" value="1"/>
</dbReference>
<dbReference type="InterPro" id="IPR006687">
    <property type="entry name" value="Small_GTPase_SAR1"/>
</dbReference>
<feature type="binding site" evidence="12">
    <location>
        <position position="55"/>
    </location>
    <ligand>
        <name>GTP</name>
        <dbReference type="ChEBI" id="CHEBI:37565"/>
    </ligand>
</feature>
<dbReference type="PRINTS" id="PR00328">
    <property type="entry name" value="SAR1GTPBP"/>
</dbReference>
<dbReference type="GO" id="GO:0005525">
    <property type="term" value="F:GTP binding"/>
    <property type="evidence" value="ECO:0007669"/>
    <property type="project" value="UniProtKB-KW"/>
</dbReference>
<keyword evidence="6" id="KW-0256">Endoplasmic reticulum</keyword>
<evidence type="ECO:0000256" key="9">
    <source>
        <dbReference type="ARBA" id="ARBA00023034"/>
    </source>
</evidence>
<dbReference type="InterPro" id="IPR027417">
    <property type="entry name" value="P-loop_NTPase"/>
</dbReference>
<dbReference type="PROSITE" id="PS51417">
    <property type="entry name" value="ARF"/>
    <property type="match status" value="1"/>
</dbReference>
<keyword evidence="11" id="KW-0479">Metal-binding</keyword>
<comment type="similarity">
    <text evidence="3">Belongs to the small GTPase superfamily. SAR1 family.</text>
</comment>
<feature type="binding site" evidence="13">
    <location>
        <position position="93"/>
    </location>
    <ligand>
        <name>GTP</name>
        <dbReference type="ChEBI" id="CHEBI:37565"/>
    </ligand>
</feature>
<evidence type="ECO:0000256" key="12">
    <source>
        <dbReference type="PIRSR" id="PIRSR606687-2"/>
    </source>
</evidence>
<dbReference type="InterPro" id="IPR006689">
    <property type="entry name" value="Small_GTPase_ARF/SAR"/>
</dbReference>
<dbReference type="OrthoDB" id="2011769at2759"/>
<evidence type="ECO:0000256" key="14">
    <source>
        <dbReference type="PIRSR" id="PIRSR606689-2"/>
    </source>
</evidence>
<comment type="caution">
    <text evidence="15">The sequence shown here is derived from an EMBL/GenBank/DDBJ whole genome shotgun (WGS) entry which is preliminary data.</text>
</comment>
<dbReference type="EMBL" id="LGUB01001136">
    <property type="protein sequence ID" value="KRH92181.1"/>
    <property type="molecule type" value="Genomic_DNA"/>
</dbReference>
<comment type="subcellular location">
    <subcellularLocation>
        <location evidence="1">Endoplasmic reticulum</location>
    </subcellularLocation>
    <subcellularLocation>
        <location evidence="2">Golgi apparatus</location>
    </subcellularLocation>
</comment>
<evidence type="ECO:0000256" key="7">
    <source>
        <dbReference type="ARBA" id="ARBA00022892"/>
    </source>
</evidence>
<sequence length="253" mass="28790">ITHYKMSKNENVSFLDKISNSLQSLFESAKRMFRSIFAKESQVLFLGIDNAGKTTLIHKLRKDMTNTFEPTRAPSAYDIEIGNMKTAAIDLGGHEAARMAWSEYFIKCDGIIFLVDTADEKRFSIVKEAWQMVKQLRARALLQGNPDKITTNCDISKIENNEDPLESLTITQNEKLQSLPVVVLMNKIDRLNHNSNTIYNDTNLQDYIQSETGIYDSASELSPVRIIWLSLVEEGLEGGILDAFLWLDKMMQK</sequence>
<evidence type="ECO:0000256" key="4">
    <source>
        <dbReference type="ARBA" id="ARBA00022448"/>
    </source>
</evidence>
<dbReference type="SMART" id="SM00177">
    <property type="entry name" value="ARF"/>
    <property type="match status" value="1"/>
</dbReference>
<evidence type="ECO:0000256" key="1">
    <source>
        <dbReference type="ARBA" id="ARBA00004240"/>
    </source>
</evidence>
<dbReference type="GO" id="GO:0003924">
    <property type="term" value="F:GTPase activity"/>
    <property type="evidence" value="ECO:0007669"/>
    <property type="project" value="InterPro"/>
</dbReference>
<feature type="non-terminal residue" evidence="15">
    <location>
        <position position="1"/>
    </location>
</feature>
<feature type="binding site" evidence="12">
    <location>
        <position position="54"/>
    </location>
    <ligand>
        <name>GTP</name>
        <dbReference type="ChEBI" id="CHEBI:37565"/>
    </ligand>
</feature>
<feature type="binding site" evidence="12">
    <location>
        <position position="154"/>
    </location>
    <ligand>
        <name>GTP</name>
        <dbReference type="ChEBI" id="CHEBI:37565"/>
    </ligand>
</feature>
<accession>A0A0R0LW90</accession>
<feature type="binding site" evidence="11">
    <location>
        <position position="49"/>
    </location>
    <ligand>
        <name>Mg(2+)</name>
        <dbReference type="ChEBI" id="CHEBI:18420"/>
    </ligand>
</feature>
<dbReference type="Proteomes" id="UP000051530">
    <property type="component" value="Unassembled WGS sequence"/>
</dbReference>
<feature type="binding site" evidence="12">
    <location>
        <position position="53"/>
    </location>
    <ligand>
        <name>GTP</name>
        <dbReference type="ChEBI" id="CHEBI:37565"/>
    </ligand>
</feature>
<dbReference type="Pfam" id="PF00025">
    <property type="entry name" value="Arf"/>
    <property type="match status" value="1"/>
</dbReference>
<keyword evidence="8" id="KW-0653">Protein transport</keyword>
<keyword evidence="9" id="KW-0333">Golgi apparatus</keyword>
<evidence type="ECO:0000256" key="13">
    <source>
        <dbReference type="PIRSR" id="PIRSR606689-1"/>
    </source>
</evidence>
<dbReference type="GO" id="GO:0005794">
    <property type="term" value="C:Golgi apparatus"/>
    <property type="evidence" value="ECO:0007669"/>
    <property type="project" value="UniProtKB-SubCell"/>
</dbReference>
<evidence type="ECO:0000313" key="16">
    <source>
        <dbReference type="Proteomes" id="UP000051530"/>
    </source>
</evidence>